<comment type="caution">
    <text evidence="1">The sequence shown here is derived from an EMBL/GenBank/DDBJ whole genome shotgun (WGS) entry which is preliminary data.</text>
</comment>
<reference evidence="1 2" key="1">
    <citation type="submission" date="2024-01" db="EMBL/GenBank/DDBJ databases">
        <title>A telomere-to-telomere, gap-free genome of sweet tea (Lithocarpus litseifolius).</title>
        <authorList>
            <person name="Zhou J."/>
        </authorList>
    </citation>
    <scope>NUCLEOTIDE SEQUENCE [LARGE SCALE GENOMIC DNA]</scope>
    <source>
        <strain evidence="1">Zhou-2022a</strain>
        <tissue evidence="1">Leaf</tissue>
    </source>
</reference>
<name>A0AAW2DGZ3_9ROSI</name>
<organism evidence="1 2">
    <name type="scientific">Lithocarpus litseifolius</name>
    <dbReference type="NCBI Taxonomy" id="425828"/>
    <lineage>
        <taxon>Eukaryota</taxon>
        <taxon>Viridiplantae</taxon>
        <taxon>Streptophyta</taxon>
        <taxon>Embryophyta</taxon>
        <taxon>Tracheophyta</taxon>
        <taxon>Spermatophyta</taxon>
        <taxon>Magnoliopsida</taxon>
        <taxon>eudicotyledons</taxon>
        <taxon>Gunneridae</taxon>
        <taxon>Pentapetalae</taxon>
        <taxon>rosids</taxon>
        <taxon>fabids</taxon>
        <taxon>Fagales</taxon>
        <taxon>Fagaceae</taxon>
        <taxon>Lithocarpus</taxon>
    </lineage>
</organism>
<accession>A0AAW2DGZ3</accession>
<evidence type="ECO:0000313" key="2">
    <source>
        <dbReference type="Proteomes" id="UP001459277"/>
    </source>
</evidence>
<gene>
    <name evidence="1" type="ORF">SO802_010331</name>
</gene>
<evidence type="ECO:0000313" key="1">
    <source>
        <dbReference type="EMBL" id="KAL0008829.1"/>
    </source>
</evidence>
<dbReference type="Proteomes" id="UP001459277">
    <property type="component" value="Unassembled WGS sequence"/>
</dbReference>
<sequence>MKLKPPKESMPIEIPYSRAYPSYPAYTLPTSLKALEFDNFNIEIIYDRIDLKCMEKKNSETFHEYA</sequence>
<dbReference type="AlphaFoldDB" id="A0AAW2DGZ3"/>
<dbReference type="EMBL" id="JAZDWU010000003">
    <property type="protein sequence ID" value="KAL0008829.1"/>
    <property type="molecule type" value="Genomic_DNA"/>
</dbReference>
<proteinExistence type="predicted"/>
<protein>
    <submittedName>
        <fullName evidence="1">Uncharacterized protein</fullName>
    </submittedName>
</protein>
<keyword evidence="2" id="KW-1185">Reference proteome</keyword>